<proteinExistence type="predicted"/>
<accession>A0A7W8UFI9</accession>
<evidence type="ECO:0000313" key="2">
    <source>
        <dbReference type="Proteomes" id="UP000585507"/>
    </source>
</evidence>
<dbReference type="AlphaFoldDB" id="A0A7W8UFI9"/>
<name>A0A7W8UFI9_9HYPH</name>
<reference evidence="1 2" key="1">
    <citation type="submission" date="2020-08" db="EMBL/GenBank/DDBJ databases">
        <title>Genomic Encyclopedia of Type Strains, Phase IV (KMG-V): Genome sequencing to study the core and pangenomes of soil and plant-associated prokaryotes.</title>
        <authorList>
            <person name="Whitman W."/>
        </authorList>
    </citation>
    <scope>NUCLEOTIDE SEQUENCE [LARGE SCALE GENOMIC DNA]</scope>
    <source>
        <strain evidence="1 2">SEMIA 4084</strain>
    </source>
</reference>
<dbReference type="Proteomes" id="UP000585507">
    <property type="component" value="Unassembled WGS sequence"/>
</dbReference>
<dbReference type="EMBL" id="JACHBK010000013">
    <property type="protein sequence ID" value="MBB5538303.1"/>
    <property type="molecule type" value="Genomic_DNA"/>
</dbReference>
<comment type="caution">
    <text evidence="1">The sequence shown here is derived from an EMBL/GenBank/DDBJ whole genome shotgun (WGS) entry which is preliminary data.</text>
</comment>
<sequence>MPLQPEPNWHKISAYGAVFHRKTDLAQLAYRAKRQTRRRRKMHVMIAIKSQAMRGWADRSIVSFKKLK</sequence>
<keyword evidence="2" id="KW-1185">Reference proteome</keyword>
<gene>
    <name evidence="1" type="ORF">GGD55_005033</name>
</gene>
<organism evidence="1 2">
    <name type="scientific">Rhizobium giardinii</name>
    <dbReference type="NCBI Taxonomy" id="56731"/>
    <lineage>
        <taxon>Bacteria</taxon>
        <taxon>Pseudomonadati</taxon>
        <taxon>Pseudomonadota</taxon>
        <taxon>Alphaproteobacteria</taxon>
        <taxon>Hyphomicrobiales</taxon>
        <taxon>Rhizobiaceae</taxon>
        <taxon>Rhizobium/Agrobacterium group</taxon>
        <taxon>Rhizobium</taxon>
    </lineage>
</organism>
<protein>
    <submittedName>
        <fullName evidence="1">Uncharacterized protein</fullName>
    </submittedName>
</protein>
<evidence type="ECO:0000313" key="1">
    <source>
        <dbReference type="EMBL" id="MBB5538303.1"/>
    </source>
</evidence>